<dbReference type="AlphaFoldDB" id="W8B9C1"/>
<evidence type="ECO:0000256" key="1">
    <source>
        <dbReference type="SAM" id="MobiDB-lite"/>
    </source>
</evidence>
<reference evidence="2" key="2">
    <citation type="journal article" date="2014" name="BMC Genomics">
        <title>A genomic perspective to assessing quality of mass-reared SIT flies used in Mediterranean fruit fly (Ceratitis capitata) eradication in California.</title>
        <authorList>
            <person name="Calla B."/>
            <person name="Hall B."/>
            <person name="Hou S."/>
            <person name="Geib S.M."/>
        </authorList>
    </citation>
    <scope>NUCLEOTIDE SEQUENCE</scope>
</reference>
<protein>
    <submittedName>
        <fullName evidence="2">Uncharacterized protein</fullName>
    </submittedName>
</protein>
<feature type="compositionally biased region" description="Polar residues" evidence="1">
    <location>
        <begin position="162"/>
        <end position="179"/>
    </location>
</feature>
<feature type="region of interest" description="Disordered" evidence="1">
    <location>
        <begin position="106"/>
        <end position="179"/>
    </location>
</feature>
<dbReference type="EMBL" id="GAMC01012907">
    <property type="protein sequence ID" value="JAB93648.1"/>
    <property type="molecule type" value="mRNA"/>
</dbReference>
<reference evidence="2" key="1">
    <citation type="submission" date="2013-07" db="EMBL/GenBank/DDBJ databases">
        <authorList>
            <person name="Geib S."/>
        </authorList>
    </citation>
    <scope>NUCLEOTIDE SEQUENCE</scope>
</reference>
<evidence type="ECO:0000313" key="2">
    <source>
        <dbReference type="EMBL" id="JAB93648.1"/>
    </source>
</evidence>
<dbReference type="OrthoDB" id="6287506at2759"/>
<feature type="compositionally biased region" description="Basic residues" evidence="1">
    <location>
        <begin position="152"/>
        <end position="161"/>
    </location>
</feature>
<name>W8B9C1_CERCA</name>
<proteinExistence type="evidence at transcript level"/>
<feature type="compositionally biased region" description="Basic and acidic residues" evidence="1">
    <location>
        <begin position="121"/>
        <end position="141"/>
    </location>
</feature>
<feature type="compositionally biased region" description="Basic residues" evidence="1">
    <location>
        <begin position="106"/>
        <end position="120"/>
    </location>
</feature>
<sequence length="179" mass="20903">MSAFAAQEVPRYPRLDVKLVGNASFAPKNIKKEVHDKLRNNLRRQLFNHSKAFTEILLTDLQNSTTEMTPTANNILDLEAGAAETDPTHSAKKRQSENYITHHYLHRTHHNRNHRHSKRYLHAEDEKENKRKIHTEKESQRIKIHNGPNSHRANHRAHKNRQQQTQSHPIYSTKASPIQ</sequence>
<accession>W8B9C1</accession>
<organism evidence="2">
    <name type="scientific">Ceratitis capitata</name>
    <name type="common">Mediterranean fruit fly</name>
    <name type="synonym">Tephritis capitata</name>
    <dbReference type="NCBI Taxonomy" id="7213"/>
    <lineage>
        <taxon>Eukaryota</taxon>
        <taxon>Metazoa</taxon>
        <taxon>Ecdysozoa</taxon>
        <taxon>Arthropoda</taxon>
        <taxon>Hexapoda</taxon>
        <taxon>Insecta</taxon>
        <taxon>Pterygota</taxon>
        <taxon>Neoptera</taxon>
        <taxon>Endopterygota</taxon>
        <taxon>Diptera</taxon>
        <taxon>Brachycera</taxon>
        <taxon>Muscomorpha</taxon>
        <taxon>Tephritoidea</taxon>
        <taxon>Tephritidae</taxon>
        <taxon>Ceratitis</taxon>
        <taxon>Ceratitis</taxon>
    </lineage>
</organism>